<comment type="caution">
    <text evidence="1">The sequence shown here is derived from an EMBL/GenBank/DDBJ whole genome shotgun (WGS) entry which is preliminary data.</text>
</comment>
<protein>
    <submittedName>
        <fullName evidence="1">Uncharacterized protein</fullName>
    </submittedName>
</protein>
<keyword evidence="2" id="KW-1185">Reference proteome</keyword>
<dbReference type="Proteomes" id="UP001062846">
    <property type="component" value="Chromosome 6"/>
</dbReference>
<organism evidence="1 2">
    <name type="scientific">Rhododendron molle</name>
    <name type="common">Chinese azalea</name>
    <name type="synonym">Azalea mollis</name>
    <dbReference type="NCBI Taxonomy" id="49168"/>
    <lineage>
        <taxon>Eukaryota</taxon>
        <taxon>Viridiplantae</taxon>
        <taxon>Streptophyta</taxon>
        <taxon>Embryophyta</taxon>
        <taxon>Tracheophyta</taxon>
        <taxon>Spermatophyta</taxon>
        <taxon>Magnoliopsida</taxon>
        <taxon>eudicotyledons</taxon>
        <taxon>Gunneridae</taxon>
        <taxon>Pentapetalae</taxon>
        <taxon>asterids</taxon>
        <taxon>Ericales</taxon>
        <taxon>Ericaceae</taxon>
        <taxon>Ericoideae</taxon>
        <taxon>Rhodoreae</taxon>
        <taxon>Rhododendron</taxon>
    </lineage>
</organism>
<dbReference type="EMBL" id="CM046393">
    <property type="protein sequence ID" value="KAI8549230.1"/>
    <property type="molecule type" value="Genomic_DNA"/>
</dbReference>
<accession>A0ACC0N7J8</accession>
<proteinExistence type="predicted"/>
<sequence>MCSTENVPPWECATIFADIRMLNTCISSSFSWVPRDINRAAHWIATQFLKGSIPPDWVVNTPPFLSSVLIAPWFRF</sequence>
<evidence type="ECO:0000313" key="1">
    <source>
        <dbReference type="EMBL" id="KAI8549230.1"/>
    </source>
</evidence>
<gene>
    <name evidence="1" type="ORF">RHMOL_Rhmol06G0010000</name>
</gene>
<evidence type="ECO:0000313" key="2">
    <source>
        <dbReference type="Proteomes" id="UP001062846"/>
    </source>
</evidence>
<name>A0ACC0N7J8_RHOML</name>
<reference evidence="1" key="1">
    <citation type="submission" date="2022-02" db="EMBL/GenBank/DDBJ databases">
        <title>Plant Genome Project.</title>
        <authorList>
            <person name="Zhang R.-G."/>
        </authorList>
    </citation>
    <scope>NUCLEOTIDE SEQUENCE</scope>
    <source>
        <strain evidence="1">AT1</strain>
    </source>
</reference>